<evidence type="ECO:0000313" key="4">
    <source>
        <dbReference type="EMBL" id="VDM59593.1"/>
    </source>
</evidence>
<name>A0A0R3PRB0_ANGCS</name>
<dbReference type="EMBL" id="UYYA01004104">
    <property type="protein sequence ID" value="VDM59593.1"/>
    <property type="molecule type" value="Genomic_DNA"/>
</dbReference>
<dbReference type="OMA" id="EYLSECA"/>
<reference evidence="4 5" key="2">
    <citation type="submission" date="2018-11" db="EMBL/GenBank/DDBJ databases">
        <authorList>
            <consortium name="Pathogen Informatics"/>
        </authorList>
    </citation>
    <scope>NUCLEOTIDE SEQUENCE [LARGE SCALE GENOMIC DNA]</scope>
    <source>
        <strain evidence="4 5">Costa Rica</strain>
    </source>
</reference>
<dbReference type="Pfam" id="PF00106">
    <property type="entry name" value="adh_short"/>
    <property type="match status" value="1"/>
</dbReference>
<sequence>MTAIKGHRRRRAHQSAEYQTSWINNSSKQQPTDESGLRLDTQDFDQPHKVPRLDILICNAGVLRVPVFTKTVDGFEKTWQCNYLGHFLLVELLLPLLSKSQDGRIINVSSVLYEYADSVRFDVVNDSKRYGGMIAYSRSKMAQVMYTRHLAKLLEDRNLPVTAAVCHPGNVDTNILRESGYSWLSVVFRPIVWFILKTENDGAQMPLYLALSEKSQKSNGQYFRDFAVHEVVEKCKQSVACETLYEESRQAVGLSTLSRKYHQQ</sequence>
<keyword evidence="5" id="KW-1185">Reference proteome</keyword>
<keyword evidence="1" id="KW-0560">Oxidoreductase</keyword>
<reference evidence="6" key="1">
    <citation type="submission" date="2017-02" db="UniProtKB">
        <authorList>
            <consortium name="WormBaseParasite"/>
        </authorList>
    </citation>
    <scope>IDENTIFICATION</scope>
</reference>
<dbReference type="OrthoDB" id="191139at2759"/>
<protein>
    <submittedName>
        <fullName evidence="6">Retinol dehydrogenase 14</fullName>
    </submittedName>
</protein>
<dbReference type="SUPFAM" id="SSF51735">
    <property type="entry name" value="NAD(P)-binding Rossmann-fold domains"/>
    <property type="match status" value="1"/>
</dbReference>
<dbReference type="Gene3D" id="3.40.50.720">
    <property type="entry name" value="NAD(P)-binding Rossmann-like Domain"/>
    <property type="match status" value="1"/>
</dbReference>
<dbReference type="PANTHER" id="PTHR43157:SF31">
    <property type="entry name" value="PHOSPHATIDYLINOSITOL-GLYCAN BIOSYNTHESIS CLASS F PROTEIN"/>
    <property type="match status" value="1"/>
</dbReference>
<gene>
    <name evidence="4" type="ORF">ACOC_LOCUS8008</name>
</gene>
<dbReference type="PANTHER" id="PTHR43157">
    <property type="entry name" value="PHOSPHATIDYLINOSITOL-GLYCAN BIOSYNTHESIS CLASS F PROTEIN-RELATED"/>
    <property type="match status" value="1"/>
</dbReference>
<dbReference type="InterPro" id="IPR002347">
    <property type="entry name" value="SDR_fam"/>
</dbReference>
<evidence type="ECO:0000313" key="6">
    <source>
        <dbReference type="WBParaSite" id="ACOC_0000800701-mRNA-1"/>
    </source>
</evidence>
<dbReference type="PRINTS" id="PR00081">
    <property type="entry name" value="GDHRDH"/>
</dbReference>
<feature type="compositionally biased region" description="Polar residues" evidence="3">
    <location>
        <begin position="16"/>
        <end position="33"/>
    </location>
</feature>
<accession>A0A0R3PRB0</accession>
<dbReference type="PRINTS" id="PR00080">
    <property type="entry name" value="SDRFAMILY"/>
</dbReference>
<dbReference type="AlphaFoldDB" id="A0A0R3PRB0"/>
<comment type="similarity">
    <text evidence="2">Belongs to the short-chain dehydrogenases/reductases (SDR) family.</text>
</comment>
<dbReference type="WBParaSite" id="ACOC_0000800701-mRNA-1">
    <property type="protein sequence ID" value="ACOC_0000800701-mRNA-1"/>
    <property type="gene ID" value="ACOC_0000800701"/>
</dbReference>
<proteinExistence type="inferred from homology"/>
<dbReference type="GO" id="GO:0016491">
    <property type="term" value="F:oxidoreductase activity"/>
    <property type="evidence" value="ECO:0007669"/>
    <property type="project" value="UniProtKB-KW"/>
</dbReference>
<feature type="region of interest" description="Disordered" evidence="3">
    <location>
        <begin position="1"/>
        <end position="41"/>
    </location>
</feature>
<organism evidence="6">
    <name type="scientific">Angiostrongylus costaricensis</name>
    <name type="common">Nematode worm</name>
    <dbReference type="NCBI Taxonomy" id="334426"/>
    <lineage>
        <taxon>Eukaryota</taxon>
        <taxon>Metazoa</taxon>
        <taxon>Ecdysozoa</taxon>
        <taxon>Nematoda</taxon>
        <taxon>Chromadorea</taxon>
        <taxon>Rhabditida</taxon>
        <taxon>Rhabditina</taxon>
        <taxon>Rhabditomorpha</taxon>
        <taxon>Strongyloidea</taxon>
        <taxon>Metastrongylidae</taxon>
        <taxon>Angiostrongylus</taxon>
    </lineage>
</organism>
<dbReference type="InterPro" id="IPR036291">
    <property type="entry name" value="NAD(P)-bd_dom_sf"/>
</dbReference>
<evidence type="ECO:0000256" key="2">
    <source>
        <dbReference type="RuleBase" id="RU000363"/>
    </source>
</evidence>
<evidence type="ECO:0000256" key="3">
    <source>
        <dbReference type="SAM" id="MobiDB-lite"/>
    </source>
</evidence>
<evidence type="ECO:0000256" key="1">
    <source>
        <dbReference type="ARBA" id="ARBA00023002"/>
    </source>
</evidence>
<dbReference type="Proteomes" id="UP000267027">
    <property type="component" value="Unassembled WGS sequence"/>
</dbReference>
<feature type="compositionally biased region" description="Basic residues" evidence="3">
    <location>
        <begin position="1"/>
        <end position="13"/>
    </location>
</feature>
<dbReference type="STRING" id="334426.A0A0R3PRB0"/>
<evidence type="ECO:0000313" key="5">
    <source>
        <dbReference type="Proteomes" id="UP000267027"/>
    </source>
</evidence>